<dbReference type="RefSeq" id="WP_155306534.1">
    <property type="nucleotide sequence ID" value="NZ_AP021875.1"/>
</dbReference>
<gene>
    <name evidence="1" type="ORF">DSCW_52470</name>
</gene>
<name>A0A5K7ZAM8_9BACT</name>
<dbReference type="EMBL" id="AP021875">
    <property type="protein sequence ID" value="BBO77830.1"/>
    <property type="molecule type" value="Genomic_DNA"/>
</dbReference>
<protein>
    <submittedName>
        <fullName evidence="1">Uncharacterized protein</fullName>
    </submittedName>
</protein>
<accession>A0A5K7ZAM8</accession>
<dbReference type="KEGG" id="dwd:DSCW_52470"/>
<proteinExistence type="predicted"/>
<keyword evidence="2" id="KW-1185">Reference proteome</keyword>
<sequence>MDPEVKCAWCAEITTPVLKVEKKQAGVVKERRCGNCGKILAAYLDDEGDFIKGIRKFEN</sequence>
<evidence type="ECO:0000313" key="2">
    <source>
        <dbReference type="Proteomes" id="UP000427769"/>
    </source>
</evidence>
<reference evidence="1 2" key="1">
    <citation type="submission" date="2019-11" db="EMBL/GenBank/DDBJ databases">
        <title>Comparative genomics of hydrocarbon-degrading Desulfosarcina strains.</title>
        <authorList>
            <person name="Watanabe M."/>
            <person name="Kojima H."/>
            <person name="Fukui M."/>
        </authorList>
    </citation>
    <scope>NUCLEOTIDE SEQUENCE [LARGE SCALE GENOMIC DNA]</scope>
    <source>
        <strain evidence="1 2">PP31</strain>
    </source>
</reference>
<dbReference type="Proteomes" id="UP000427769">
    <property type="component" value="Chromosome"/>
</dbReference>
<organism evidence="1 2">
    <name type="scientific">Desulfosarcina widdelii</name>
    <dbReference type="NCBI Taxonomy" id="947919"/>
    <lineage>
        <taxon>Bacteria</taxon>
        <taxon>Pseudomonadati</taxon>
        <taxon>Thermodesulfobacteriota</taxon>
        <taxon>Desulfobacteria</taxon>
        <taxon>Desulfobacterales</taxon>
        <taxon>Desulfosarcinaceae</taxon>
        <taxon>Desulfosarcina</taxon>
    </lineage>
</organism>
<dbReference type="AlphaFoldDB" id="A0A5K7ZAM8"/>
<evidence type="ECO:0000313" key="1">
    <source>
        <dbReference type="EMBL" id="BBO77830.1"/>
    </source>
</evidence>